<evidence type="ECO:0000256" key="2">
    <source>
        <dbReference type="SAM" id="Coils"/>
    </source>
</evidence>
<accession>A0A3P6G8B6</accession>
<feature type="coiled-coil region" evidence="2">
    <location>
        <begin position="122"/>
        <end position="152"/>
    </location>
</feature>
<dbReference type="PANTHER" id="PTHR12895:SF11">
    <property type="entry name" value="DYMECLIN"/>
    <property type="match status" value="1"/>
</dbReference>
<dbReference type="PROSITE" id="PS50005">
    <property type="entry name" value="TPR"/>
    <property type="match status" value="2"/>
</dbReference>
<dbReference type="SUPFAM" id="SSF48452">
    <property type="entry name" value="TPR-like"/>
    <property type="match status" value="1"/>
</dbReference>
<protein>
    <submittedName>
        <fullName evidence="3">Uncharacterized protein</fullName>
    </submittedName>
</protein>
<keyword evidence="2" id="KW-0175">Coiled coil</keyword>
<dbReference type="SMART" id="SM00028">
    <property type="entry name" value="TPR"/>
    <property type="match status" value="3"/>
</dbReference>
<organism evidence="3">
    <name type="scientific">Brassica oleracea</name>
    <name type="common">Wild cabbage</name>
    <dbReference type="NCBI Taxonomy" id="3712"/>
    <lineage>
        <taxon>Eukaryota</taxon>
        <taxon>Viridiplantae</taxon>
        <taxon>Streptophyta</taxon>
        <taxon>Embryophyta</taxon>
        <taxon>Tracheophyta</taxon>
        <taxon>Spermatophyta</taxon>
        <taxon>Magnoliopsida</taxon>
        <taxon>eudicotyledons</taxon>
        <taxon>Gunneridae</taxon>
        <taxon>Pentapetalae</taxon>
        <taxon>rosids</taxon>
        <taxon>malvids</taxon>
        <taxon>Brassicales</taxon>
        <taxon>Brassicaceae</taxon>
        <taxon>Brassiceae</taxon>
        <taxon>Brassica</taxon>
    </lineage>
</organism>
<feature type="repeat" description="TPR" evidence="1">
    <location>
        <begin position="86"/>
        <end position="119"/>
    </location>
</feature>
<proteinExistence type="predicted"/>
<dbReference type="Pfam" id="PF13181">
    <property type="entry name" value="TPR_8"/>
    <property type="match status" value="1"/>
</dbReference>
<dbReference type="GO" id="GO:0005794">
    <property type="term" value="C:Golgi apparatus"/>
    <property type="evidence" value="ECO:0007669"/>
    <property type="project" value="TreeGrafter"/>
</dbReference>
<dbReference type="Pfam" id="PF13414">
    <property type="entry name" value="TPR_11"/>
    <property type="match status" value="1"/>
</dbReference>
<gene>
    <name evidence="3" type="ORF">BOLC8T46894H</name>
</gene>
<dbReference type="InterPro" id="IPR019142">
    <property type="entry name" value="Dymeclin"/>
</dbReference>
<dbReference type="InterPro" id="IPR019734">
    <property type="entry name" value="TPR_rpt"/>
</dbReference>
<evidence type="ECO:0000313" key="3">
    <source>
        <dbReference type="EMBL" id="VDD53665.1"/>
    </source>
</evidence>
<dbReference type="InterPro" id="IPR011990">
    <property type="entry name" value="TPR-like_helical_dom_sf"/>
</dbReference>
<dbReference type="EMBL" id="LR031879">
    <property type="protein sequence ID" value="VDD53665.1"/>
    <property type="molecule type" value="Genomic_DNA"/>
</dbReference>
<dbReference type="PANTHER" id="PTHR12895">
    <property type="entry name" value="DYMECLIN"/>
    <property type="match status" value="1"/>
</dbReference>
<dbReference type="AlphaFoldDB" id="A0A3P6G8B6"/>
<dbReference type="Gene3D" id="1.25.40.10">
    <property type="entry name" value="Tetratricopeptide repeat domain"/>
    <property type="match status" value="1"/>
</dbReference>
<feature type="repeat" description="TPR" evidence="1">
    <location>
        <begin position="16"/>
        <end position="49"/>
    </location>
</feature>
<keyword evidence="1" id="KW-0802">TPR repeat</keyword>
<name>A0A3P6G8B6_BRAOL</name>
<dbReference type="Pfam" id="PF09742">
    <property type="entry name" value="Dymeclin"/>
    <property type="match status" value="1"/>
</dbReference>
<dbReference type="GO" id="GO:0007030">
    <property type="term" value="P:Golgi organization"/>
    <property type="evidence" value="ECO:0007669"/>
    <property type="project" value="TreeGrafter"/>
</dbReference>
<evidence type="ECO:0000256" key="1">
    <source>
        <dbReference type="PROSITE-ProRule" id="PRU00339"/>
    </source>
</evidence>
<reference evidence="3" key="1">
    <citation type="submission" date="2018-11" db="EMBL/GenBank/DDBJ databases">
        <authorList>
            <consortium name="Genoscope - CEA"/>
            <person name="William W."/>
        </authorList>
    </citation>
    <scope>NUCLEOTIDE SEQUENCE</scope>
</reference>
<sequence>MAERGVESGSNGGEAEKSLKEKGNEFFKAGNYLKAAALYTQAIKLDPSNATLYRHVNRAAAFLSLVKLSKALADAETTIKLNPQWEKGYFRKGSVLEAMEKYDDALAAFEMALQYNPQSAEVSRKIKRLGQLQKEKQRAQELESLRSNVNMAKHLDSFKSELSANYGAEELWKEMFSFLVETMETAVKSWHETSKVDTRVYFLLDKEKTQTDKFAPAVNIDKAFESPHTHSNCFTYLRQYAEESFSKAACLVTSKSSISYPQVWKGQGSRKWKLGQNDGIFVQFESPSIRNVWFIPSSKEKGQTLCRDPQALDIGAHEILPRIFKEIQSIIFALFISLICNATDPSRNRLKVRDRLTRRDMGGAASTPRSTGGDNVSVEEYLIPTFVGEKSFPLASDVWNKLLELPLSSRWHSDRVYQACELFAQSNGNTRHLAKLLIHLSWCLQELLQASSSDDAHSSLYKKAVNATYISSLFLKHLIENGKIEELHLSLDESEPVPNGVVLMVMADQDIQNFVMHSVLSFIGSTEVSPNSYVLHQELLNFILVAMSTQLLSGPSPGPRDVNPFLDAAMAQEKSIVCMAVRRLLLNYISRHHTPPNAKNYLYSDGDSPGILERVGSAAATFVLLPLNYLVNNSGGGSNYPLAECSLHVLLILINYQKSILSDESMTDKSDDSATSESVSKVHVFSSGNTFTKSLANARDVEFDRSDLEGNAYAGPHVRVPFASLFDTLCISLLLGNNAIWQCRCLADEGAVLLLYSLLQGNSHFKEYVLVRTDMDTMLMPILETLYNASRRTSSNQIYMMLIVLLILSQDSSFNSSIHKMILPSVPWYKEHLLHQTSLGSLMVIILIKTVQHNLSKLRDVYLQTTCLATLANMAPHAHLLSAYASARLVSLFYMLSRKYNKLSDLAGDKLQSIKISLSGEDDSVSEDLAAELQIFTDFLRLVLDILNAILTYALPRNPEIVYAIMHQQEVFQPFKNHPRFHELVENIYIVLDFFNSRMDSQRSDREWSVQKVLQFIIDNCWSWRGEGMKMFTQLHFSYEQESHPEEFFIPYVWQLALSRCGFSFNPDAINLFPVPHQVEEQIEDGKGEEGEREGEGNQKKVKELIEQRIVFDP</sequence>